<protein>
    <submittedName>
        <fullName evidence="1">Uncharacterized protein</fullName>
    </submittedName>
</protein>
<comment type="caution">
    <text evidence="1">The sequence shown here is derived from an EMBL/GenBank/DDBJ whole genome shotgun (WGS) entry which is preliminary data.</text>
</comment>
<evidence type="ECO:0000313" key="2">
    <source>
        <dbReference type="Proteomes" id="UP001152755"/>
    </source>
</evidence>
<dbReference type="EMBL" id="JANRHA010000004">
    <property type="protein sequence ID" value="MDG3014516.1"/>
    <property type="molecule type" value="Genomic_DNA"/>
</dbReference>
<dbReference type="Proteomes" id="UP001152755">
    <property type="component" value="Unassembled WGS sequence"/>
</dbReference>
<evidence type="ECO:0000313" key="1">
    <source>
        <dbReference type="EMBL" id="MDG3014516.1"/>
    </source>
</evidence>
<accession>A0A9X4LZK3</accession>
<sequence length="219" mass="23444">MSTLTASEEARVLWAEVPWTLAARSLCTQALPTSAASPWGTGGELPTADCALEQDFVFHGPPPEAGDTLSAYTEVSAHPGGSPADRTLLTRFWDNDGRQVLEAWTNGADVSAFTSHHAQVTVVSEPAALGRPDAHIADVLASFAATRFPSEQLRRFRTRVRLLSAPEHTCTAYVVQRYVQDGETRVDVELTCTLPDGTVAAQAWASVAEDEALPGTRIG</sequence>
<keyword evidence="2" id="KW-1185">Reference proteome</keyword>
<dbReference type="AlphaFoldDB" id="A0A9X4LZK3"/>
<organism evidence="1 2">
    <name type="scientific">Speluncibacter jeojiensis</name>
    <dbReference type="NCBI Taxonomy" id="2710754"/>
    <lineage>
        <taxon>Bacteria</taxon>
        <taxon>Bacillati</taxon>
        <taxon>Actinomycetota</taxon>
        <taxon>Actinomycetes</taxon>
        <taxon>Mycobacteriales</taxon>
        <taxon>Speluncibacteraceae</taxon>
        <taxon>Speluncibacter</taxon>
    </lineage>
</organism>
<reference evidence="1" key="1">
    <citation type="submission" date="2022-08" db="EMBL/GenBank/DDBJ databases">
        <title>Genome analysis of Corynebacteriales strain.</title>
        <authorList>
            <person name="Lee S.D."/>
        </authorList>
    </citation>
    <scope>NUCLEOTIDE SEQUENCE</scope>
    <source>
        <strain evidence="1">D3-21</strain>
    </source>
</reference>
<proteinExistence type="predicted"/>
<dbReference type="RefSeq" id="WP_277830951.1">
    <property type="nucleotide sequence ID" value="NZ_JAAIVF010000001.1"/>
</dbReference>
<gene>
    <name evidence="1" type="ORF">NVS88_08085</name>
</gene>
<name>A0A9X4LZK3_9ACTN</name>